<evidence type="ECO:0000313" key="4">
    <source>
        <dbReference type="Proteomes" id="UP000230407"/>
    </source>
</evidence>
<dbReference type="InterPro" id="IPR002347">
    <property type="entry name" value="SDR_fam"/>
</dbReference>
<evidence type="ECO:0000256" key="2">
    <source>
        <dbReference type="ARBA" id="ARBA00023002"/>
    </source>
</evidence>
<name>A0A2M8LU06_9ACTN</name>
<reference evidence="3 4" key="1">
    <citation type="submission" date="2017-11" db="EMBL/GenBank/DDBJ databases">
        <title>Streptomyces carmine sp. nov., a novel actinomycete isolated from Sophora alopecuroides in Xinjiang, China.</title>
        <authorList>
            <person name="Wang Y."/>
            <person name="Luo X."/>
            <person name="Wan C."/>
            <person name="Zhang L."/>
        </authorList>
    </citation>
    <scope>NUCLEOTIDE SEQUENCE [LARGE SCALE GENOMIC DNA]</scope>
    <source>
        <strain evidence="3 4">TRM SA0054</strain>
    </source>
</reference>
<dbReference type="GO" id="GO:0016491">
    <property type="term" value="F:oxidoreductase activity"/>
    <property type="evidence" value="ECO:0007669"/>
    <property type="project" value="UniProtKB-KW"/>
</dbReference>
<dbReference type="CDD" id="cd05233">
    <property type="entry name" value="SDR_c"/>
    <property type="match status" value="1"/>
</dbReference>
<comment type="caution">
    <text evidence="3">The sequence shown here is derived from an EMBL/GenBank/DDBJ whole genome shotgun (WGS) entry which is preliminary data.</text>
</comment>
<dbReference type="PANTHER" id="PTHR43639">
    <property type="entry name" value="OXIDOREDUCTASE, SHORT-CHAIN DEHYDROGENASE/REDUCTASE FAMILY (AFU_ORTHOLOGUE AFUA_5G02870)"/>
    <property type="match status" value="1"/>
</dbReference>
<comment type="similarity">
    <text evidence="1">Belongs to the short-chain dehydrogenases/reductases (SDR) family.</text>
</comment>
<dbReference type="PRINTS" id="PR00081">
    <property type="entry name" value="GDHRDH"/>
</dbReference>
<organism evidence="3 4">
    <name type="scientific">Streptomyces carminius</name>
    <dbReference type="NCBI Taxonomy" id="2665496"/>
    <lineage>
        <taxon>Bacteria</taxon>
        <taxon>Bacillati</taxon>
        <taxon>Actinomycetota</taxon>
        <taxon>Actinomycetes</taxon>
        <taxon>Kitasatosporales</taxon>
        <taxon>Streptomycetaceae</taxon>
        <taxon>Streptomyces</taxon>
    </lineage>
</organism>
<dbReference type="AlphaFoldDB" id="A0A2M8LU06"/>
<protein>
    <submittedName>
        <fullName evidence="3">3-oxoacyl-ACP reductase</fullName>
    </submittedName>
</protein>
<proteinExistence type="inferred from homology"/>
<dbReference type="PRINTS" id="PR00080">
    <property type="entry name" value="SDRFAMILY"/>
</dbReference>
<dbReference type="EMBL" id="PGGW01000066">
    <property type="protein sequence ID" value="PJE95441.1"/>
    <property type="molecule type" value="Genomic_DNA"/>
</dbReference>
<dbReference type="PROSITE" id="PS00061">
    <property type="entry name" value="ADH_SHORT"/>
    <property type="match status" value="1"/>
</dbReference>
<dbReference type="InterPro" id="IPR020904">
    <property type="entry name" value="Sc_DH/Rdtase_CS"/>
</dbReference>
<dbReference type="Proteomes" id="UP000230407">
    <property type="component" value="Unassembled WGS sequence"/>
</dbReference>
<dbReference type="PANTHER" id="PTHR43639:SF1">
    <property type="entry name" value="SHORT-CHAIN DEHYDROGENASE_REDUCTASE FAMILY PROTEIN"/>
    <property type="match status" value="1"/>
</dbReference>
<dbReference type="SUPFAM" id="SSF51735">
    <property type="entry name" value="NAD(P)-binding Rossmann-fold domains"/>
    <property type="match status" value="1"/>
</dbReference>
<dbReference type="FunFam" id="3.40.50.720:FF:000084">
    <property type="entry name" value="Short-chain dehydrogenase reductase"/>
    <property type="match status" value="1"/>
</dbReference>
<gene>
    <name evidence="3" type="ORF">CUT44_24050</name>
</gene>
<dbReference type="InterPro" id="IPR036291">
    <property type="entry name" value="NAD(P)-bd_dom_sf"/>
</dbReference>
<evidence type="ECO:0000313" key="3">
    <source>
        <dbReference type="EMBL" id="PJE95441.1"/>
    </source>
</evidence>
<accession>A0A2M8LU06</accession>
<keyword evidence="2" id="KW-0560">Oxidoreductase</keyword>
<keyword evidence="4" id="KW-1185">Reference proteome</keyword>
<dbReference type="Pfam" id="PF13561">
    <property type="entry name" value="adh_short_C2"/>
    <property type="match status" value="1"/>
</dbReference>
<evidence type="ECO:0000256" key="1">
    <source>
        <dbReference type="ARBA" id="ARBA00006484"/>
    </source>
</evidence>
<dbReference type="Gene3D" id="3.40.50.720">
    <property type="entry name" value="NAD(P)-binding Rossmann-like Domain"/>
    <property type="match status" value="1"/>
</dbReference>
<sequence>MPPEPRTAAPVPDFPGSGRRVLVSGASRGLGRAVAEAFAANGDRVAVHYGGGRRDAETTLARLPGDGHVLLGADLADARQTAELVDAAAGALGGVDVLVNNAAVNTAHPPATTDYDDWCAAWQRHVAVNLLGTAHLSHAAARRMIAQGTGGRIVNIGSRGAFRGEPDHPAYGATKAGVHALGQSLAVALAPHGIAVTSVAPGFIDTERVAHRLTGPEGDALRKQSPYGRVAAPEEVAAAVLWLASPQAQWSAGAVLDLNGASYLRT</sequence>